<dbReference type="GO" id="GO:0005886">
    <property type="term" value="C:plasma membrane"/>
    <property type="evidence" value="ECO:0007669"/>
    <property type="project" value="UniProtKB-SubCell"/>
</dbReference>
<evidence type="ECO:0000256" key="8">
    <source>
        <dbReference type="SAM" id="MobiDB-lite"/>
    </source>
</evidence>
<feature type="transmembrane region" description="Helical" evidence="9">
    <location>
        <begin position="166"/>
        <end position="188"/>
    </location>
</feature>
<evidence type="ECO:0000256" key="7">
    <source>
        <dbReference type="ARBA" id="ARBA00023136"/>
    </source>
</evidence>
<comment type="caution">
    <text evidence="11">The sequence shown here is derived from an EMBL/GenBank/DDBJ whole genome shotgun (WGS) entry which is preliminary data.</text>
</comment>
<evidence type="ECO:0000256" key="4">
    <source>
        <dbReference type="ARBA" id="ARBA00022519"/>
    </source>
</evidence>
<evidence type="ECO:0000256" key="1">
    <source>
        <dbReference type="ARBA" id="ARBA00004429"/>
    </source>
</evidence>
<evidence type="ECO:0000256" key="6">
    <source>
        <dbReference type="ARBA" id="ARBA00022989"/>
    </source>
</evidence>
<keyword evidence="3" id="KW-1003">Cell membrane</keyword>
<dbReference type="EMBL" id="MEZY01000013">
    <property type="protein sequence ID" value="OGD65356.1"/>
    <property type="molecule type" value="Genomic_DNA"/>
</dbReference>
<dbReference type="InterPro" id="IPR018076">
    <property type="entry name" value="T2SS_GspF_dom"/>
</dbReference>
<dbReference type="PRINTS" id="PR00812">
    <property type="entry name" value="BCTERIALGSPF"/>
</dbReference>
<proteinExistence type="inferred from homology"/>
<evidence type="ECO:0000313" key="11">
    <source>
        <dbReference type="EMBL" id="OGD65356.1"/>
    </source>
</evidence>
<dbReference type="STRING" id="1797472.A2215_00225"/>
<dbReference type="GO" id="GO:0015628">
    <property type="term" value="P:protein secretion by the type II secretion system"/>
    <property type="evidence" value="ECO:0007669"/>
    <property type="project" value="TreeGrafter"/>
</dbReference>
<sequence>MHFKYRAKNGQGEGVKGEIEASDQSSASASLREQGLYLSSISKVSEKKFSIPLIGGKTGLKDKIIFTQQLGIMIKSGLAVVEALHALATETENKKFATEINDVISDVKGGTTFSDALAKHPRSFDAVYVNTVKAGEKSGKLDEILVELAIQLEKDYTLNSKLKGAMIYPAVVLTALVAVMILVLVVIIPQLKLIFDDVGVPLPLMTRIVIGLSSFLQHYIIYLAIGVIALAVLFKYWLKTSRGRSIYDRIRLKIPVLGSLFKKTYMAKFTRTFAGLTAAGLPLIDVFKTTKDVIDNVIYQKAIEEMSKKVEVGEPISKVIKDCPLFPGMVGQLAAVGEKSGNIDVVFKSMADFFDKEVDNMTTNLSTLLEPILMVVMGAGIGFLIISVLQPIYGLVNAI</sequence>
<gene>
    <name evidence="11" type="ORF">A2215_00225</name>
</gene>
<dbReference type="PANTHER" id="PTHR30012:SF0">
    <property type="entry name" value="TYPE II SECRETION SYSTEM PROTEIN F-RELATED"/>
    <property type="match status" value="1"/>
</dbReference>
<dbReference type="Proteomes" id="UP000178583">
    <property type="component" value="Unassembled WGS sequence"/>
</dbReference>
<name>A0A1F5EDM3_9BACT</name>
<comment type="similarity">
    <text evidence="2">Belongs to the GSP F family.</text>
</comment>
<comment type="subcellular location">
    <subcellularLocation>
        <location evidence="1">Cell inner membrane</location>
        <topology evidence="1">Multi-pass membrane protein</topology>
    </subcellularLocation>
</comment>
<dbReference type="InterPro" id="IPR042094">
    <property type="entry name" value="T2SS_GspF_sf"/>
</dbReference>
<evidence type="ECO:0000313" key="12">
    <source>
        <dbReference type="Proteomes" id="UP000178583"/>
    </source>
</evidence>
<feature type="domain" description="Type II secretion system protein GspF" evidence="10">
    <location>
        <begin position="269"/>
        <end position="390"/>
    </location>
</feature>
<keyword evidence="4" id="KW-0997">Cell inner membrane</keyword>
<feature type="region of interest" description="Disordered" evidence="8">
    <location>
        <begin position="1"/>
        <end position="26"/>
    </location>
</feature>
<organism evidence="11 12">
    <name type="scientific">Candidatus Berkelbacteria bacterium RIFOXYA2_FULL_43_10</name>
    <dbReference type="NCBI Taxonomy" id="1797472"/>
    <lineage>
        <taxon>Bacteria</taxon>
        <taxon>Candidatus Berkelbacteria</taxon>
    </lineage>
</organism>
<dbReference type="Pfam" id="PF00482">
    <property type="entry name" value="T2SSF"/>
    <property type="match status" value="2"/>
</dbReference>
<dbReference type="InterPro" id="IPR003004">
    <property type="entry name" value="GspF/PilC"/>
</dbReference>
<keyword evidence="5 9" id="KW-0812">Transmembrane</keyword>
<evidence type="ECO:0000256" key="9">
    <source>
        <dbReference type="SAM" id="Phobius"/>
    </source>
</evidence>
<dbReference type="Gene3D" id="1.20.81.30">
    <property type="entry name" value="Type II secretion system (T2SS), domain F"/>
    <property type="match status" value="2"/>
</dbReference>
<feature type="transmembrane region" description="Helical" evidence="9">
    <location>
        <begin position="208"/>
        <end position="234"/>
    </location>
</feature>
<keyword evidence="7 9" id="KW-0472">Membrane</keyword>
<reference evidence="11 12" key="1">
    <citation type="journal article" date="2016" name="Nat. Commun.">
        <title>Thousands of microbial genomes shed light on interconnected biogeochemical processes in an aquifer system.</title>
        <authorList>
            <person name="Anantharaman K."/>
            <person name="Brown C.T."/>
            <person name="Hug L.A."/>
            <person name="Sharon I."/>
            <person name="Castelle C.J."/>
            <person name="Probst A.J."/>
            <person name="Thomas B.C."/>
            <person name="Singh A."/>
            <person name="Wilkins M.J."/>
            <person name="Karaoz U."/>
            <person name="Brodie E.L."/>
            <person name="Williams K.H."/>
            <person name="Hubbard S.S."/>
            <person name="Banfield J.F."/>
        </authorList>
    </citation>
    <scope>NUCLEOTIDE SEQUENCE [LARGE SCALE GENOMIC DNA]</scope>
</reference>
<keyword evidence="6 9" id="KW-1133">Transmembrane helix</keyword>
<protein>
    <recommendedName>
        <fullName evidence="10">Type II secretion system protein GspF domain-containing protein</fullName>
    </recommendedName>
</protein>
<evidence type="ECO:0000256" key="2">
    <source>
        <dbReference type="ARBA" id="ARBA00005745"/>
    </source>
</evidence>
<feature type="transmembrane region" description="Helical" evidence="9">
    <location>
        <begin position="372"/>
        <end position="393"/>
    </location>
</feature>
<evidence type="ECO:0000259" key="10">
    <source>
        <dbReference type="Pfam" id="PF00482"/>
    </source>
</evidence>
<feature type="domain" description="Type II secretion system protein GspF" evidence="10">
    <location>
        <begin position="66"/>
        <end position="189"/>
    </location>
</feature>
<dbReference type="FunFam" id="1.20.81.30:FF:000001">
    <property type="entry name" value="Type II secretion system protein F"/>
    <property type="match status" value="1"/>
</dbReference>
<evidence type="ECO:0000256" key="3">
    <source>
        <dbReference type="ARBA" id="ARBA00022475"/>
    </source>
</evidence>
<accession>A0A1F5EDM3</accession>
<evidence type="ECO:0000256" key="5">
    <source>
        <dbReference type="ARBA" id="ARBA00022692"/>
    </source>
</evidence>
<dbReference type="AlphaFoldDB" id="A0A1F5EDM3"/>
<dbReference type="PANTHER" id="PTHR30012">
    <property type="entry name" value="GENERAL SECRETION PATHWAY PROTEIN"/>
    <property type="match status" value="1"/>
</dbReference>